<keyword evidence="6" id="KW-0999">Mitochondrion inner membrane</keyword>
<evidence type="ECO:0000313" key="14">
    <source>
        <dbReference type="Proteomes" id="UP000232875"/>
    </source>
</evidence>
<dbReference type="PRINTS" id="PR00926">
    <property type="entry name" value="MITOCARRIER"/>
</dbReference>
<dbReference type="InterPro" id="IPR018108">
    <property type="entry name" value="MCP_transmembrane"/>
</dbReference>
<evidence type="ECO:0000256" key="3">
    <source>
        <dbReference type="ARBA" id="ARBA00022448"/>
    </source>
</evidence>
<evidence type="ECO:0000256" key="8">
    <source>
        <dbReference type="ARBA" id="ARBA00023128"/>
    </source>
</evidence>
<proteinExistence type="inferred from homology"/>
<comment type="similarity">
    <text evidence="2 11">Belongs to the mitochondrial carrier (TC 2.A.29) family.</text>
</comment>
<dbReference type="GO" id="GO:0005743">
    <property type="term" value="C:mitochondrial inner membrane"/>
    <property type="evidence" value="ECO:0007669"/>
    <property type="project" value="UniProtKB-SubCell"/>
</dbReference>
<evidence type="ECO:0000256" key="1">
    <source>
        <dbReference type="ARBA" id="ARBA00004448"/>
    </source>
</evidence>
<evidence type="ECO:0000256" key="5">
    <source>
        <dbReference type="ARBA" id="ARBA00022737"/>
    </source>
</evidence>
<keyword evidence="7 12" id="KW-1133">Transmembrane helix</keyword>
<sequence length="327" mass="36244">MTTSAPSAPNKGRVRRQDWDYILRSGLSGGIAGCAAKTAIAPLDRVKILFQAANPEFKNYSGFAALYQGHTATLLRIFPYAAIKYMTYDMLHATLMPTSQSETSTKLFLAGSLSGVLSVFVTYPLELIRVRLAFDTKIVHHQGSLRFIISSIFHEGTQQHESRSSGVSELLYRFPLLKFYRGFFATVLGMIPYAGTSFLVFGQCKSFMYRTFLYCDSHGAPLRDKRGKNPLFNVSRSAVDLASGAIAGAISQTASYPLEVVRRRQQVSGILSPERMLSLGDTIKWIYNTSGIRGFYTGLSIGYIKVVPMTAISYAVWFGMKRQLGIL</sequence>
<dbReference type="OrthoDB" id="270584at2759"/>
<keyword evidence="5" id="KW-0677">Repeat</keyword>
<reference evidence="13 14" key="1">
    <citation type="submission" date="2017-10" db="EMBL/GenBank/DDBJ databases">
        <title>A novel species of cold-tolerant Malassezia isolated from bats.</title>
        <authorList>
            <person name="Lorch J.M."/>
            <person name="Palmer J.M."/>
            <person name="Vanderwolf K.J."/>
            <person name="Schmidt K.Z."/>
            <person name="Verant M.L."/>
            <person name="Weller T.J."/>
            <person name="Blehert D.S."/>
        </authorList>
    </citation>
    <scope>NUCLEOTIDE SEQUENCE [LARGE SCALE GENOMIC DNA]</scope>
    <source>
        <strain evidence="13 14">NWHC:44797-103</strain>
    </source>
</reference>
<evidence type="ECO:0008006" key="15">
    <source>
        <dbReference type="Google" id="ProtNLM"/>
    </source>
</evidence>
<dbReference type="Gene3D" id="1.50.40.10">
    <property type="entry name" value="Mitochondrial carrier domain"/>
    <property type="match status" value="1"/>
</dbReference>
<keyword evidence="3 11" id="KW-0813">Transport</keyword>
<dbReference type="PROSITE" id="PS50920">
    <property type="entry name" value="SOLCAR"/>
    <property type="match status" value="3"/>
</dbReference>
<organism evidence="13 14">
    <name type="scientific">Malassezia vespertilionis</name>
    <dbReference type="NCBI Taxonomy" id="2020962"/>
    <lineage>
        <taxon>Eukaryota</taxon>
        <taxon>Fungi</taxon>
        <taxon>Dikarya</taxon>
        <taxon>Basidiomycota</taxon>
        <taxon>Ustilaginomycotina</taxon>
        <taxon>Malasseziomycetes</taxon>
        <taxon>Malasseziales</taxon>
        <taxon>Malasseziaceae</taxon>
        <taxon>Malassezia</taxon>
    </lineage>
</organism>
<evidence type="ECO:0000256" key="12">
    <source>
        <dbReference type="SAM" id="Phobius"/>
    </source>
</evidence>
<keyword evidence="8" id="KW-0496">Mitochondrion</keyword>
<dbReference type="Proteomes" id="UP000232875">
    <property type="component" value="Unassembled WGS sequence"/>
</dbReference>
<evidence type="ECO:0000256" key="11">
    <source>
        <dbReference type="RuleBase" id="RU000488"/>
    </source>
</evidence>
<evidence type="ECO:0000256" key="4">
    <source>
        <dbReference type="ARBA" id="ARBA00022692"/>
    </source>
</evidence>
<dbReference type="SUPFAM" id="SSF103506">
    <property type="entry name" value="Mitochondrial carrier"/>
    <property type="match status" value="1"/>
</dbReference>
<dbReference type="InterPro" id="IPR002067">
    <property type="entry name" value="MCP"/>
</dbReference>
<dbReference type="Pfam" id="PF00153">
    <property type="entry name" value="Mito_carr"/>
    <property type="match status" value="3"/>
</dbReference>
<gene>
    <name evidence="13" type="ORF">MVES_000086</name>
</gene>
<evidence type="ECO:0000256" key="10">
    <source>
        <dbReference type="PROSITE-ProRule" id="PRU00282"/>
    </source>
</evidence>
<dbReference type="STRING" id="2020962.A0A2N1JHF6"/>
<feature type="repeat" description="Solcar" evidence="10">
    <location>
        <begin position="235"/>
        <end position="323"/>
    </location>
</feature>
<accession>A0A2N1JHF6</accession>
<dbReference type="InterPro" id="IPR023395">
    <property type="entry name" value="MCP_dom_sf"/>
</dbReference>
<dbReference type="PRINTS" id="PR00928">
    <property type="entry name" value="GRAVESDC"/>
</dbReference>
<keyword evidence="14" id="KW-1185">Reference proteome</keyword>
<dbReference type="AlphaFoldDB" id="A0A2N1JHF6"/>
<comment type="subcellular location">
    <subcellularLocation>
        <location evidence="1">Mitochondrion inner membrane</location>
        <topology evidence="1">Multi-pass membrane protein</topology>
    </subcellularLocation>
</comment>
<name>A0A2N1JHF6_9BASI</name>
<dbReference type="PANTHER" id="PTHR24089">
    <property type="entry name" value="SOLUTE CARRIER FAMILY 25"/>
    <property type="match status" value="1"/>
</dbReference>
<feature type="transmembrane region" description="Helical" evidence="12">
    <location>
        <begin position="179"/>
        <end position="201"/>
    </location>
</feature>
<evidence type="ECO:0000256" key="2">
    <source>
        <dbReference type="ARBA" id="ARBA00006375"/>
    </source>
</evidence>
<dbReference type="InterPro" id="IPR002167">
    <property type="entry name" value="GDC-like"/>
</dbReference>
<protein>
    <recommendedName>
        <fullName evidence="15">Leu5p</fullName>
    </recommendedName>
</protein>
<feature type="repeat" description="Solcar" evidence="10">
    <location>
        <begin position="20"/>
        <end position="94"/>
    </location>
</feature>
<evidence type="ECO:0000256" key="7">
    <source>
        <dbReference type="ARBA" id="ARBA00022989"/>
    </source>
</evidence>
<evidence type="ECO:0000256" key="6">
    <source>
        <dbReference type="ARBA" id="ARBA00022792"/>
    </source>
</evidence>
<evidence type="ECO:0000313" key="13">
    <source>
        <dbReference type="EMBL" id="PKI85971.1"/>
    </source>
</evidence>
<feature type="repeat" description="Solcar" evidence="10">
    <location>
        <begin position="102"/>
        <end position="207"/>
    </location>
</feature>
<evidence type="ECO:0000256" key="9">
    <source>
        <dbReference type="ARBA" id="ARBA00023136"/>
    </source>
</evidence>
<keyword evidence="9 10" id="KW-0472">Membrane</keyword>
<feature type="transmembrane region" description="Helical" evidence="12">
    <location>
        <begin position="107"/>
        <end position="125"/>
    </location>
</feature>
<keyword evidence="4 10" id="KW-0812">Transmembrane</keyword>
<dbReference type="EMBL" id="KZ454987">
    <property type="protein sequence ID" value="PKI85971.1"/>
    <property type="molecule type" value="Genomic_DNA"/>
</dbReference>
<dbReference type="GO" id="GO:0055085">
    <property type="term" value="P:transmembrane transport"/>
    <property type="evidence" value="ECO:0007669"/>
    <property type="project" value="InterPro"/>
</dbReference>